<dbReference type="PANTHER" id="PTHR34070:SF1">
    <property type="entry name" value="DNA ALKYLATION REPAIR PROTEIN"/>
    <property type="match status" value="1"/>
</dbReference>
<reference evidence="1 2" key="1">
    <citation type="journal article" date="2013" name="ISME J.">
        <title>Comparative genomics of pathogenic lineages of Vibrio nigripulchritudo identifies virulence-associated traits.</title>
        <authorList>
            <person name="Goudenege D."/>
            <person name="Labreuche Y."/>
            <person name="Krin E."/>
            <person name="Ansquer D."/>
            <person name="Mangenot S."/>
            <person name="Calteau A."/>
            <person name="Medigue C."/>
            <person name="Mazel D."/>
            <person name="Polz M.F."/>
            <person name="Le Roux F."/>
        </authorList>
    </citation>
    <scope>NUCLEOTIDE SEQUENCE [LARGE SCALE GENOMIC DNA]</scope>
    <source>
        <strain evidence="1 2">SOn1</strain>
    </source>
</reference>
<dbReference type="InterPro" id="IPR016024">
    <property type="entry name" value="ARM-type_fold"/>
</dbReference>
<comment type="caution">
    <text evidence="1">The sequence shown here is derived from an EMBL/GenBank/DDBJ whole genome shotgun (WGS) entry which is preliminary data.</text>
</comment>
<organism evidence="1 2">
    <name type="scientific">Vibrio nigripulchritudo SOn1</name>
    <dbReference type="NCBI Taxonomy" id="1238450"/>
    <lineage>
        <taxon>Bacteria</taxon>
        <taxon>Pseudomonadati</taxon>
        <taxon>Pseudomonadota</taxon>
        <taxon>Gammaproteobacteria</taxon>
        <taxon>Vibrionales</taxon>
        <taxon>Vibrionaceae</taxon>
        <taxon>Vibrio</taxon>
    </lineage>
</organism>
<dbReference type="PANTHER" id="PTHR34070">
    <property type="entry name" value="ARMADILLO-TYPE FOLD"/>
    <property type="match status" value="1"/>
</dbReference>
<dbReference type="SUPFAM" id="SSF48371">
    <property type="entry name" value="ARM repeat"/>
    <property type="match status" value="1"/>
</dbReference>
<protein>
    <submittedName>
        <fullName evidence="1">DNA alkylation repair enzyme</fullName>
    </submittedName>
</protein>
<accession>A0AAV2VRN0</accession>
<proteinExistence type="predicted"/>
<gene>
    <name evidence="1" type="ORF">VIBNISOn1_270041</name>
</gene>
<name>A0AAV2VRN0_9VIBR</name>
<dbReference type="RefSeq" id="WP_022612096.1">
    <property type="nucleotide sequence ID" value="NZ_LK391965.1"/>
</dbReference>
<dbReference type="AlphaFoldDB" id="A0AAV2VRN0"/>
<dbReference type="Gene3D" id="1.25.10.90">
    <property type="match status" value="1"/>
</dbReference>
<dbReference type="InterPro" id="IPR014825">
    <property type="entry name" value="DNA_alkylation"/>
</dbReference>
<evidence type="ECO:0000313" key="2">
    <source>
        <dbReference type="Proteomes" id="UP000018211"/>
    </source>
</evidence>
<dbReference type="Proteomes" id="UP000018211">
    <property type="component" value="Unassembled WGS sequence"/>
</dbReference>
<sequence>MSIYQSIEAELSEVDYPNQRVRTSQVRGISAKVYKTLESKDIRDVLSVCEELLEKRDWAYGVIAYDWAFRVKSQYTLETFSTFERWLFTFITDWNDCDDFCTHAFGELVRQHNELFEKILSWVEHDNFAVRRAAAVVLIYPINKGSYTGLNAFQISDLLLKDEHYLVQKGYGWLLKVLSKKEPQLVKGYLNSNHNVMPRIAFRYALENFDKHTRQEFMAL</sequence>
<dbReference type="EMBL" id="CAOF01000117">
    <property type="protein sequence ID" value="CCO47215.1"/>
    <property type="molecule type" value="Genomic_DNA"/>
</dbReference>
<dbReference type="CDD" id="cd06561">
    <property type="entry name" value="AlkD_like"/>
    <property type="match status" value="1"/>
</dbReference>
<dbReference type="Pfam" id="PF08713">
    <property type="entry name" value="DNA_alkylation"/>
    <property type="match status" value="1"/>
</dbReference>
<evidence type="ECO:0000313" key="1">
    <source>
        <dbReference type="EMBL" id="CCO47215.1"/>
    </source>
</evidence>